<dbReference type="SUPFAM" id="SSF48452">
    <property type="entry name" value="TPR-like"/>
    <property type="match status" value="1"/>
</dbReference>
<dbReference type="OrthoDB" id="2690720at2759"/>
<name>A0A8I2YME4_9AGAM</name>
<proteinExistence type="predicted"/>
<accession>A0A8I2YME4</accession>
<evidence type="ECO:0000313" key="1">
    <source>
        <dbReference type="EMBL" id="KAG6374815.1"/>
    </source>
</evidence>
<protein>
    <submittedName>
        <fullName evidence="1">Uncharacterized protein</fullName>
    </submittedName>
</protein>
<dbReference type="EMBL" id="JAGFBS010000017">
    <property type="protein sequence ID" value="KAG6374815.1"/>
    <property type="molecule type" value="Genomic_DNA"/>
</dbReference>
<sequence length="77" mass="8608">MHGEQAKWVAVFRQRCAEKLEILGDAAADAQQHHDAVTRYAAALSLNLPMPHVFIKRSKAYMAMGLWNDALDDANEV</sequence>
<dbReference type="InterPro" id="IPR011990">
    <property type="entry name" value="TPR-like_helical_dom_sf"/>
</dbReference>
<evidence type="ECO:0000313" key="2">
    <source>
        <dbReference type="Proteomes" id="UP000683000"/>
    </source>
</evidence>
<comment type="caution">
    <text evidence="1">The sequence shown here is derived from an EMBL/GenBank/DDBJ whole genome shotgun (WGS) entry which is preliminary data.</text>
</comment>
<reference evidence="1" key="1">
    <citation type="submission" date="2021-03" db="EMBL/GenBank/DDBJ databases">
        <title>Evolutionary innovations through gain and loss of genes in the ectomycorrhizal Boletales.</title>
        <authorList>
            <person name="Wu G."/>
            <person name="Miyauchi S."/>
            <person name="Morin E."/>
            <person name="Yang Z.-L."/>
            <person name="Xu J."/>
            <person name="Martin F.M."/>
        </authorList>
    </citation>
    <scope>NUCLEOTIDE SEQUENCE</scope>
    <source>
        <strain evidence="1">BR01</strain>
    </source>
</reference>
<keyword evidence="2" id="KW-1185">Reference proteome</keyword>
<gene>
    <name evidence="1" type="ORF">JVT61DRAFT_4199</name>
</gene>
<organism evidence="1 2">
    <name type="scientific">Boletus reticuloceps</name>
    <dbReference type="NCBI Taxonomy" id="495285"/>
    <lineage>
        <taxon>Eukaryota</taxon>
        <taxon>Fungi</taxon>
        <taxon>Dikarya</taxon>
        <taxon>Basidiomycota</taxon>
        <taxon>Agaricomycotina</taxon>
        <taxon>Agaricomycetes</taxon>
        <taxon>Agaricomycetidae</taxon>
        <taxon>Boletales</taxon>
        <taxon>Boletineae</taxon>
        <taxon>Boletaceae</taxon>
        <taxon>Boletoideae</taxon>
        <taxon>Boletus</taxon>
    </lineage>
</organism>
<dbReference type="Gene3D" id="1.25.40.10">
    <property type="entry name" value="Tetratricopeptide repeat domain"/>
    <property type="match status" value="1"/>
</dbReference>
<dbReference type="AlphaFoldDB" id="A0A8I2YME4"/>
<dbReference type="Proteomes" id="UP000683000">
    <property type="component" value="Unassembled WGS sequence"/>
</dbReference>